<dbReference type="EMBL" id="LGUF01000007">
    <property type="protein sequence ID" value="KON88285.1"/>
    <property type="molecule type" value="Genomic_DNA"/>
</dbReference>
<keyword evidence="5" id="KW-1185">Reference proteome</keyword>
<dbReference type="InterPro" id="IPR027417">
    <property type="entry name" value="P-loop_NTPase"/>
</dbReference>
<dbReference type="Gene3D" id="3.40.50.300">
    <property type="entry name" value="P-loop containing nucleotide triphosphate hydrolases"/>
    <property type="match status" value="1"/>
</dbReference>
<keyword evidence="2 4" id="KW-0067">ATP-binding</keyword>
<dbReference type="PANTHER" id="PTHR43158">
    <property type="entry name" value="SKFA PEPTIDE EXPORT ATP-BINDING PROTEIN SKFE"/>
    <property type="match status" value="1"/>
</dbReference>
<accession>A0A0M0GED8</accession>
<dbReference type="InterPro" id="IPR017871">
    <property type="entry name" value="ABC_transporter-like_CS"/>
</dbReference>
<dbReference type="GO" id="GO:0005524">
    <property type="term" value="F:ATP binding"/>
    <property type="evidence" value="ECO:0007669"/>
    <property type="project" value="UniProtKB-KW"/>
</dbReference>
<dbReference type="Proteomes" id="UP000037109">
    <property type="component" value="Unassembled WGS sequence"/>
</dbReference>
<dbReference type="PATRIC" id="fig|1459.3.peg.3661"/>
<dbReference type="GO" id="GO:0016887">
    <property type="term" value="F:ATP hydrolysis activity"/>
    <property type="evidence" value="ECO:0007669"/>
    <property type="project" value="InterPro"/>
</dbReference>
<evidence type="ECO:0000313" key="4">
    <source>
        <dbReference type="EMBL" id="KON88285.1"/>
    </source>
</evidence>
<evidence type="ECO:0000256" key="1">
    <source>
        <dbReference type="ARBA" id="ARBA00022741"/>
    </source>
</evidence>
<dbReference type="Pfam" id="PF00005">
    <property type="entry name" value="ABC_tran"/>
    <property type="match status" value="1"/>
</dbReference>
<reference evidence="5" key="1">
    <citation type="submission" date="2015-07" db="EMBL/GenBank/DDBJ databases">
        <title>Fjat-10036 dsm4.</title>
        <authorList>
            <person name="Liu B."/>
            <person name="Wang J."/>
            <person name="Zhu Y."/>
            <person name="Liu G."/>
            <person name="Chen Q."/>
            <person name="Chen Z."/>
            <person name="Lan J."/>
            <person name="Che J."/>
            <person name="Ge C."/>
            <person name="Shi H."/>
            <person name="Pan Z."/>
            <person name="Liu X."/>
        </authorList>
    </citation>
    <scope>NUCLEOTIDE SEQUENCE [LARGE SCALE GENOMIC DNA]</scope>
    <source>
        <strain evidence="5">DSM 4</strain>
    </source>
</reference>
<keyword evidence="1" id="KW-0547">Nucleotide-binding</keyword>
<dbReference type="RefSeq" id="WP_053435659.1">
    <property type="nucleotide sequence ID" value="NZ_LGUF01000007.1"/>
</dbReference>
<dbReference type="PROSITE" id="PS50893">
    <property type="entry name" value="ABC_TRANSPORTER_2"/>
    <property type="match status" value="1"/>
</dbReference>
<name>A0A0M0GED8_SPOGL</name>
<protein>
    <submittedName>
        <fullName evidence="4">Molybdenum ABC transporter ATP-binding protein</fullName>
    </submittedName>
</protein>
<sequence>MIHASGGSVIALDKISWKRNGKQILDNVSWEVREGEHWALLGLNGSGKTTILQMITGYQWPNGGRVTVLGHIYGKTNIPELRKSIGWVSTSLDDKFQFRPSDTALEIVLSGKFASIGLYQEITQQDLDKANDLMQQFNISRVQNQTLNSLSQGEKRKAMIARALMASPQLLILDEPCNGLDIYSKEELLSSIEKMTAEPDGPTVIYVTHHIEEIVPSITHTMLLKEGKVISQGKKGETLTDSLLAETFRVPMSVDWENGRPWVRVQSAFQLTETGNR</sequence>
<organism evidence="4 5">
    <name type="scientific">Sporosarcina globispora</name>
    <name type="common">Bacillus globisporus</name>
    <dbReference type="NCBI Taxonomy" id="1459"/>
    <lineage>
        <taxon>Bacteria</taxon>
        <taxon>Bacillati</taxon>
        <taxon>Bacillota</taxon>
        <taxon>Bacilli</taxon>
        <taxon>Bacillales</taxon>
        <taxon>Caryophanaceae</taxon>
        <taxon>Sporosarcina</taxon>
    </lineage>
</organism>
<evidence type="ECO:0000259" key="3">
    <source>
        <dbReference type="PROSITE" id="PS50893"/>
    </source>
</evidence>
<dbReference type="OrthoDB" id="9789994at2"/>
<proteinExistence type="predicted"/>
<dbReference type="STRING" id="1459.AF332_16730"/>
<evidence type="ECO:0000313" key="5">
    <source>
        <dbReference type="Proteomes" id="UP000037109"/>
    </source>
</evidence>
<dbReference type="SUPFAM" id="SSF52540">
    <property type="entry name" value="P-loop containing nucleoside triphosphate hydrolases"/>
    <property type="match status" value="1"/>
</dbReference>
<dbReference type="SMART" id="SM00382">
    <property type="entry name" value="AAA"/>
    <property type="match status" value="1"/>
</dbReference>
<dbReference type="InterPro" id="IPR003439">
    <property type="entry name" value="ABC_transporter-like_ATP-bd"/>
</dbReference>
<comment type="caution">
    <text evidence="4">The sequence shown here is derived from an EMBL/GenBank/DDBJ whole genome shotgun (WGS) entry which is preliminary data.</text>
</comment>
<dbReference type="PANTHER" id="PTHR43158:SF2">
    <property type="entry name" value="SKFA PEPTIDE EXPORT ATP-BINDING PROTEIN SKFE"/>
    <property type="match status" value="1"/>
</dbReference>
<feature type="domain" description="ABC transporter" evidence="3">
    <location>
        <begin position="10"/>
        <end position="251"/>
    </location>
</feature>
<evidence type="ECO:0000256" key="2">
    <source>
        <dbReference type="ARBA" id="ARBA00022840"/>
    </source>
</evidence>
<dbReference type="PROSITE" id="PS00211">
    <property type="entry name" value="ABC_TRANSPORTER_1"/>
    <property type="match status" value="1"/>
</dbReference>
<gene>
    <name evidence="4" type="ORF">AF332_16730</name>
</gene>
<dbReference type="AlphaFoldDB" id="A0A0M0GED8"/>
<dbReference type="InterPro" id="IPR003593">
    <property type="entry name" value="AAA+_ATPase"/>
</dbReference>